<dbReference type="OrthoDB" id="1821918at2"/>
<name>A0A1I1CWE8_RUMAL</name>
<sequence>MRFDNRDTRVFMYLLKTFVANKHNYLLNVNEFYKTDPTKTLLGYFDEEYIYIIPSVVLGMCDDYLTRAGKTGINIQNVLNTLFRANLIKVGWVMRKDLRYRPEKRVGGKRRRYITFIRKEMRNREGTIDA</sequence>
<gene>
    <name evidence="1" type="ORF">SAMN02910406_00055</name>
</gene>
<dbReference type="RefSeq" id="WP_074959495.1">
    <property type="nucleotide sequence ID" value="NZ_FOKQ01000001.1"/>
</dbReference>
<dbReference type="EMBL" id="FOKQ01000001">
    <property type="protein sequence ID" value="SFB66376.1"/>
    <property type="molecule type" value="Genomic_DNA"/>
</dbReference>
<organism evidence="1 2">
    <name type="scientific">Ruminococcus albus</name>
    <dbReference type="NCBI Taxonomy" id="1264"/>
    <lineage>
        <taxon>Bacteria</taxon>
        <taxon>Bacillati</taxon>
        <taxon>Bacillota</taxon>
        <taxon>Clostridia</taxon>
        <taxon>Eubacteriales</taxon>
        <taxon>Oscillospiraceae</taxon>
        <taxon>Ruminococcus</taxon>
    </lineage>
</organism>
<evidence type="ECO:0000313" key="1">
    <source>
        <dbReference type="EMBL" id="SFB66376.1"/>
    </source>
</evidence>
<accession>A0A1I1CWE8</accession>
<protein>
    <submittedName>
        <fullName evidence="1">Uncharacterized protein</fullName>
    </submittedName>
</protein>
<dbReference type="AlphaFoldDB" id="A0A1I1CWE8"/>
<evidence type="ECO:0000313" key="2">
    <source>
        <dbReference type="Proteomes" id="UP000182192"/>
    </source>
</evidence>
<dbReference type="Proteomes" id="UP000182192">
    <property type="component" value="Unassembled WGS sequence"/>
</dbReference>
<reference evidence="1 2" key="1">
    <citation type="submission" date="2016-10" db="EMBL/GenBank/DDBJ databases">
        <authorList>
            <person name="de Groot N.N."/>
        </authorList>
    </citation>
    <scope>NUCLEOTIDE SEQUENCE [LARGE SCALE GENOMIC DNA]</scope>
    <source>
        <strain evidence="1 2">AR67</strain>
    </source>
</reference>
<proteinExistence type="predicted"/>